<dbReference type="AlphaFoldDB" id="A0A0L0NSN9"/>
<name>A0A0L0NSN9_CANAR</name>
<protein>
    <submittedName>
        <fullName evidence="2">Uncharacterized protein</fullName>
    </submittedName>
</protein>
<gene>
    <name evidence="2" type="ORF">QG37_06597</name>
</gene>
<evidence type="ECO:0000313" key="2">
    <source>
        <dbReference type="EMBL" id="KND97048.1"/>
    </source>
</evidence>
<evidence type="ECO:0000313" key="3">
    <source>
        <dbReference type="Proteomes" id="UP000037122"/>
    </source>
</evidence>
<comment type="caution">
    <text evidence="2">The sequence shown here is derived from an EMBL/GenBank/DDBJ whole genome shotgun (WGS) entry which is preliminary data.</text>
</comment>
<dbReference type="EMBL" id="LGST01000046">
    <property type="protein sequence ID" value="KND97048.1"/>
    <property type="molecule type" value="Genomic_DNA"/>
</dbReference>
<organism evidence="2 3">
    <name type="scientific">Candidozyma auris</name>
    <name type="common">Yeast</name>
    <name type="synonym">Candida auris</name>
    <dbReference type="NCBI Taxonomy" id="498019"/>
    <lineage>
        <taxon>Eukaryota</taxon>
        <taxon>Fungi</taxon>
        <taxon>Dikarya</taxon>
        <taxon>Ascomycota</taxon>
        <taxon>Saccharomycotina</taxon>
        <taxon>Pichiomycetes</taxon>
        <taxon>Metschnikowiaceae</taxon>
        <taxon>Candidozyma</taxon>
    </lineage>
</organism>
<accession>A0A0L0NSN9</accession>
<sequence length="81" mass="9283">MMIGRIPNPERITDIKTGHGPRPPPPDTRTPPFQTQERGPYRLQHSWAILIFGDDYEVFKELGDLKMMLFNPSSWCAEGKA</sequence>
<evidence type="ECO:0000256" key="1">
    <source>
        <dbReference type="SAM" id="MobiDB-lite"/>
    </source>
</evidence>
<dbReference type="VEuPathDB" id="FungiDB:QG37_06597"/>
<dbReference type="Proteomes" id="UP000037122">
    <property type="component" value="Unassembled WGS sequence"/>
</dbReference>
<reference evidence="3" key="1">
    <citation type="journal article" date="2015" name="BMC Genomics">
        <title>Draft genome of a commonly misdiagnosed multidrug resistant pathogen Candida auris.</title>
        <authorList>
            <person name="Chatterjee S."/>
            <person name="Alampalli S.V."/>
            <person name="Nageshan R.K."/>
            <person name="Chettiar S.T."/>
            <person name="Joshi S."/>
            <person name="Tatu U.S."/>
        </authorList>
    </citation>
    <scope>NUCLEOTIDE SEQUENCE [LARGE SCALE GENOMIC DNA]</scope>
    <source>
        <strain evidence="3">6684</strain>
    </source>
</reference>
<proteinExistence type="predicted"/>
<feature type="region of interest" description="Disordered" evidence="1">
    <location>
        <begin position="1"/>
        <end position="38"/>
    </location>
</feature>